<dbReference type="Gene3D" id="1.20.58.1950">
    <property type="match status" value="1"/>
</dbReference>
<organism evidence="3 4">
    <name type="scientific">Leuconostoc litchii</name>
    <dbReference type="NCBI Taxonomy" id="1981069"/>
    <lineage>
        <taxon>Bacteria</taxon>
        <taxon>Bacillati</taxon>
        <taxon>Bacillota</taxon>
        <taxon>Bacilli</taxon>
        <taxon>Lactobacillales</taxon>
        <taxon>Lactobacillaceae</taxon>
        <taxon>Leuconostoc</taxon>
    </lineage>
</organism>
<dbReference type="Pfam" id="PF00874">
    <property type="entry name" value="PRD"/>
    <property type="match status" value="2"/>
</dbReference>
<gene>
    <name evidence="3" type="ORF">ESZ47_02860</name>
</gene>
<dbReference type="GO" id="GO:0006355">
    <property type="term" value="P:regulation of DNA-templated transcription"/>
    <property type="evidence" value="ECO:0007669"/>
    <property type="project" value="InterPro"/>
</dbReference>
<protein>
    <submittedName>
        <fullName evidence="3">PRD domain-containing protein</fullName>
    </submittedName>
</protein>
<dbReference type="InterPro" id="IPR036634">
    <property type="entry name" value="PRD_sf"/>
</dbReference>
<dbReference type="EMBL" id="SDGY01000001">
    <property type="protein sequence ID" value="TYC47090.1"/>
    <property type="molecule type" value="Genomic_DNA"/>
</dbReference>
<dbReference type="SUPFAM" id="SSF50151">
    <property type="entry name" value="SacY-like RNA-binding domain"/>
    <property type="match status" value="1"/>
</dbReference>
<dbReference type="Gene3D" id="1.10.1790.10">
    <property type="entry name" value="PRD domain"/>
    <property type="match status" value="1"/>
</dbReference>
<dbReference type="Gene3D" id="2.30.24.10">
    <property type="entry name" value="CAT RNA-binding domain"/>
    <property type="match status" value="1"/>
</dbReference>
<dbReference type="PANTHER" id="PTHR30185:SF15">
    <property type="entry name" value="CRYPTIC BETA-GLUCOSIDE BGL OPERON ANTITERMINATOR"/>
    <property type="match status" value="1"/>
</dbReference>
<dbReference type="InterPro" id="IPR011608">
    <property type="entry name" value="PRD"/>
</dbReference>
<name>A0A6P2CMA9_9LACO</name>
<accession>A0A6P2CMA9</accession>
<dbReference type="OrthoDB" id="9813552at2"/>
<keyword evidence="1" id="KW-0677">Repeat</keyword>
<dbReference type="InterPro" id="IPR004341">
    <property type="entry name" value="CAT_RNA-bd_dom"/>
</dbReference>
<reference evidence="3 4" key="1">
    <citation type="submission" date="2019-01" db="EMBL/GenBank/DDBJ databases">
        <title>Leuconostoc litchii sp. nov., a novel lactic acid bacterium isolated from lychee.</title>
        <authorList>
            <person name="Wang L.-T."/>
        </authorList>
    </citation>
    <scope>NUCLEOTIDE SEQUENCE [LARGE SCALE GENOMIC DNA]</scope>
    <source>
        <strain evidence="3 4">MB7</strain>
    </source>
</reference>
<dbReference type="Pfam" id="PF03123">
    <property type="entry name" value="CAT_RBD"/>
    <property type="match status" value="1"/>
</dbReference>
<evidence type="ECO:0000313" key="4">
    <source>
        <dbReference type="Proteomes" id="UP000442244"/>
    </source>
</evidence>
<sequence length="286" mass="32920">MLVKRIFNNNVLLAESNGQELVVVGRGVGFGQQIGNEVAANKVEKTYYPQDENWTPMFNEMIETISSDYVEVASHIISMAEKRLGGSFDGYLLIGLADHIQFAVERLQKKLPIKNELLWETRHFYPDEYELGQMAVNFIDERVKVKLPEDEVGFIALKFVEKRAGPNYNEKATNMTDLIEGALTLIRHELLPAIDSSNLNYQRLIVHLRFFVERLLDDQHNQSNVNHFDDVMAQHLSDNLQKKYTASYQCAQDVINYFEKQTNRSTGVNEQIYLTMHLQRIVDSSS</sequence>
<evidence type="ECO:0000259" key="2">
    <source>
        <dbReference type="PROSITE" id="PS51372"/>
    </source>
</evidence>
<dbReference type="GO" id="GO:0003723">
    <property type="term" value="F:RNA binding"/>
    <property type="evidence" value="ECO:0007669"/>
    <property type="project" value="InterPro"/>
</dbReference>
<dbReference type="InterPro" id="IPR050661">
    <property type="entry name" value="BglG_antiterminators"/>
</dbReference>
<comment type="caution">
    <text evidence="3">The sequence shown here is derived from an EMBL/GenBank/DDBJ whole genome shotgun (WGS) entry which is preliminary data.</text>
</comment>
<feature type="domain" description="PRD" evidence="2">
    <location>
        <begin position="64"/>
        <end position="169"/>
    </location>
</feature>
<dbReference type="InterPro" id="IPR036650">
    <property type="entry name" value="CAT_RNA-bd_dom_sf"/>
</dbReference>
<proteinExistence type="predicted"/>
<dbReference type="PANTHER" id="PTHR30185">
    <property type="entry name" value="CRYPTIC BETA-GLUCOSIDE BGL OPERON ANTITERMINATOR"/>
    <property type="match status" value="1"/>
</dbReference>
<dbReference type="Proteomes" id="UP000442244">
    <property type="component" value="Unassembled WGS sequence"/>
</dbReference>
<evidence type="ECO:0000256" key="1">
    <source>
        <dbReference type="ARBA" id="ARBA00022737"/>
    </source>
</evidence>
<dbReference type="AlphaFoldDB" id="A0A6P2CMA9"/>
<dbReference type="SMART" id="SM01061">
    <property type="entry name" value="CAT_RBD"/>
    <property type="match status" value="1"/>
</dbReference>
<dbReference type="RefSeq" id="WP_148604558.1">
    <property type="nucleotide sequence ID" value="NZ_BSUV01000001.1"/>
</dbReference>
<keyword evidence="4" id="KW-1185">Reference proteome</keyword>
<dbReference type="Gene3D" id="1.20.890.100">
    <property type="match status" value="1"/>
</dbReference>
<dbReference type="PROSITE" id="PS51372">
    <property type="entry name" value="PRD_2"/>
    <property type="match status" value="2"/>
</dbReference>
<evidence type="ECO:0000313" key="3">
    <source>
        <dbReference type="EMBL" id="TYC47090.1"/>
    </source>
</evidence>
<dbReference type="SUPFAM" id="SSF63520">
    <property type="entry name" value="PTS-regulatory domain, PRD"/>
    <property type="match status" value="2"/>
</dbReference>
<feature type="domain" description="PRD" evidence="2">
    <location>
        <begin position="170"/>
        <end position="286"/>
    </location>
</feature>